<accession>A0A1Q9CHZ5</accession>
<dbReference type="InterPro" id="IPR004097">
    <property type="entry name" value="DHHA2"/>
</dbReference>
<keyword evidence="8" id="KW-1133">Transmembrane helix</keyword>
<evidence type="ECO:0000259" key="9">
    <source>
        <dbReference type="SMART" id="SM01131"/>
    </source>
</evidence>
<dbReference type="InterPro" id="IPR001667">
    <property type="entry name" value="DDH_dom"/>
</dbReference>
<evidence type="ECO:0000256" key="7">
    <source>
        <dbReference type="ARBA" id="ARBA00047820"/>
    </source>
</evidence>
<sequence length="568" mass="62469">MRDVKCADEFAVQSTHCFPWCSWHSLAAEPHAFAAVEGSEAAKPRRTPAAGQLSGNEVMTVQLSEYVLPFATYFAEFLGTFFVAFTSSLLMVRDETFVGSWAWRASGMAALLTGFRLGYQLGMALAFSLSGYRAFPRPSCRSGRAGLSHQDRWTSWTWRTRVALQLSLGCRGALACAASSCAARFCSRMARPAFGVDSRRPVFVVGNEAADVDSLVSAYVMAQLLESPDVQGIALAQIPREEFRLRGDALALFKEAGSKVLADGSPVHLHFWDEIDWPAVDALEGRSVVLTDHNKMTSPVASHFDGRVEWVLDHHAGGIQYPDARNDIDEGLGSCCSLVTEQLLQRSSAKSRELVTLLAGVILLDCRNFDEKEKKGTDRDRAALEQLQGLVPVKGTKAWYKELMHARKDVSHLSVRDLMLLDTKVVCLRGLNVAFASIFGTVQEICAKAGEASSVVEAAQVLARDRGYQAVVLLFSKDKTNGRKALAFVPLENPEAQELCNVIVTRMMESPGKLPEDLRKNPLYETQGLLETGFQLKLLEEMSPLHVYHIKGEVSRKTVLPMATYAAL</sequence>
<feature type="domain" description="DHHA2" evidence="9">
    <location>
        <begin position="400"/>
        <end position="565"/>
    </location>
</feature>
<dbReference type="EC" id="3.6.1.1" evidence="2"/>
<evidence type="ECO:0000256" key="5">
    <source>
        <dbReference type="ARBA" id="ARBA00023211"/>
    </source>
</evidence>
<dbReference type="Gene3D" id="3.10.310.20">
    <property type="entry name" value="DHHA2 domain"/>
    <property type="match status" value="1"/>
</dbReference>
<feature type="transmembrane region" description="Helical" evidence="8">
    <location>
        <begin position="70"/>
        <end position="92"/>
    </location>
</feature>
<evidence type="ECO:0000256" key="2">
    <source>
        <dbReference type="ARBA" id="ARBA00012146"/>
    </source>
</evidence>
<protein>
    <recommendedName>
        <fullName evidence="2">inorganic diphosphatase</fullName>
        <ecNumber evidence="2">3.6.1.1</ecNumber>
    </recommendedName>
    <alternativeName>
        <fullName evidence="6">Pyrophosphate phospho-hydrolase</fullName>
    </alternativeName>
</protein>
<feature type="transmembrane region" description="Helical" evidence="8">
    <location>
        <begin position="113"/>
        <end position="132"/>
    </location>
</feature>
<evidence type="ECO:0000256" key="3">
    <source>
        <dbReference type="ARBA" id="ARBA00022723"/>
    </source>
</evidence>
<dbReference type="Proteomes" id="UP000186817">
    <property type="component" value="Unassembled WGS sequence"/>
</dbReference>
<dbReference type="AlphaFoldDB" id="A0A1Q9CHZ5"/>
<dbReference type="SUPFAM" id="SSF64182">
    <property type="entry name" value="DHH phosphoesterases"/>
    <property type="match status" value="1"/>
</dbReference>
<reference evidence="10 11" key="1">
    <citation type="submission" date="2016-02" db="EMBL/GenBank/DDBJ databases">
        <title>Genome analysis of coral dinoflagellate symbionts highlights evolutionary adaptations to a symbiotic lifestyle.</title>
        <authorList>
            <person name="Aranda M."/>
            <person name="Li Y."/>
            <person name="Liew Y.J."/>
            <person name="Baumgarten S."/>
            <person name="Simakov O."/>
            <person name="Wilson M."/>
            <person name="Piel J."/>
            <person name="Ashoor H."/>
            <person name="Bougouffa S."/>
            <person name="Bajic V.B."/>
            <person name="Ryu T."/>
            <person name="Ravasi T."/>
            <person name="Bayer T."/>
            <person name="Micklem G."/>
            <person name="Kim H."/>
            <person name="Bhak J."/>
            <person name="Lajeunesse T.C."/>
            <person name="Voolstra C.R."/>
        </authorList>
    </citation>
    <scope>NUCLEOTIDE SEQUENCE [LARGE SCALE GENOMIC DNA]</scope>
    <source>
        <strain evidence="10 11">CCMP2467</strain>
    </source>
</reference>
<comment type="catalytic activity">
    <reaction evidence="7">
        <text>diphosphate + H2O = 2 phosphate + H(+)</text>
        <dbReference type="Rhea" id="RHEA:24576"/>
        <dbReference type="ChEBI" id="CHEBI:15377"/>
        <dbReference type="ChEBI" id="CHEBI:15378"/>
        <dbReference type="ChEBI" id="CHEBI:33019"/>
        <dbReference type="ChEBI" id="CHEBI:43474"/>
        <dbReference type="EC" id="3.6.1.1"/>
    </reaction>
</comment>
<dbReference type="OMA" id="HHNDARR"/>
<dbReference type="Pfam" id="PF02833">
    <property type="entry name" value="DHHA2"/>
    <property type="match status" value="1"/>
</dbReference>
<keyword evidence="8" id="KW-0472">Membrane</keyword>
<comment type="caution">
    <text evidence="10">The sequence shown here is derived from an EMBL/GenBank/DDBJ whole genome shotgun (WGS) entry which is preliminary data.</text>
</comment>
<dbReference type="OrthoDB" id="374045at2759"/>
<keyword evidence="4" id="KW-0378">Hydrolase</keyword>
<comment type="cofactor">
    <cofactor evidence="1">
        <name>Mn(2+)</name>
        <dbReference type="ChEBI" id="CHEBI:29035"/>
    </cofactor>
</comment>
<evidence type="ECO:0000256" key="6">
    <source>
        <dbReference type="ARBA" id="ARBA00032535"/>
    </source>
</evidence>
<dbReference type="SMART" id="SM01131">
    <property type="entry name" value="DHHA2"/>
    <property type="match status" value="1"/>
</dbReference>
<evidence type="ECO:0000256" key="8">
    <source>
        <dbReference type="SAM" id="Phobius"/>
    </source>
</evidence>
<keyword evidence="3" id="KW-0479">Metal-binding</keyword>
<dbReference type="PANTHER" id="PTHR12112">
    <property type="entry name" value="BNIP - RELATED"/>
    <property type="match status" value="1"/>
</dbReference>
<dbReference type="InterPro" id="IPR038763">
    <property type="entry name" value="DHH_sf"/>
</dbReference>
<keyword evidence="8" id="KW-0812">Transmembrane</keyword>
<evidence type="ECO:0000256" key="4">
    <source>
        <dbReference type="ARBA" id="ARBA00022801"/>
    </source>
</evidence>
<evidence type="ECO:0000313" key="11">
    <source>
        <dbReference type="Proteomes" id="UP000186817"/>
    </source>
</evidence>
<dbReference type="InterPro" id="IPR038222">
    <property type="entry name" value="DHHA2_dom_sf"/>
</dbReference>
<organism evidence="10 11">
    <name type="scientific">Symbiodinium microadriaticum</name>
    <name type="common">Dinoflagellate</name>
    <name type="synonym">Zooxanthella microadriatica</name>
    <dbReference type="NCBI Taxonomy" id="2951"/>
    <lineage>
        <taxon>Eukaryota</taxon>
        <taxon>Sar</taxon>
        <taxon>Alveolata</taxon>
        <taxon>Dinophyceae</taxon>
        <taxon>Suessiales</taxon>
        <taxon>Symbiodiniaceae</taxon>
        <taxon>Symbiodinium</taxon>
    </lineage>
</organism>
<dbReference type="EMBL" id="LSRX01001182">
    <property type="protein sequence ID" value="OLP82554.1"/>
    <property type="molecule type" value="Genomic_DNA"/>
</dbReference>
<gene>
    <name evidence="10" type="primary">Prune</name>
    <name evidence="10" type="ORF">AK812_SmicGene36770</name>
</gene>
<dbReference type="Pfam" id="PF01368">
    <property type="entry name" value="DHH"/>
    <property type="match status" value="1"/>
</dbReference>
<keyword evidence="5" id="KW-0464">Manganese</keyword>
<dbReference type="GO" id="GO:0005737">
    <property type="term" value="C:cytoplasm"/>
    <property type="evidence" value="ECO:0007669"/>
    <property type="project" value="InterPro"/>
</dbReference>
<dbReference type="Gene3D" id="3.90.1640.10">
    <property type="entry name" value="inorganic pyrophosphatase (n-terminal core)"/>
    <property type="match status" value="1"/>
</dbReference>
<dbReference type="PANTHER" id="PTHR12112:SF22">
    <property type="entry name" value="MANGANESE-DEPENDENT INORGANIC PYROPHOSPHATASE-RELATED"/>
    <property type="match status" value="1"/>
</dbReference>
<dbReference type="GO" id="GO:0046872">
    <property type="term" value="F:metal ion binding"/>
    <property type="evidence" value="ECO:0007669"/>
    <property type="project" value="UniProtKB-KW"/>
</dbReference>
<dbReference type="GO" id="GO:0004427">
    <property type="term" value="F:inorganic diphosphate phosphatase activity"/>
    <property type="evidence" value="ECO:0007669"/>
    <property type="project" value="UniProtKB-EC"/>
</dbReference>
<evidence type="ECO:0000256" key="1">
    <source>
        <dbReference type="ARBA" id="ARBA00001936"/>
    </source>
</evidence>
<keyword evidence="11" id="KW-1185">Reference proteome</keyword>
<proteinExistence type="predicted"/>
<evidence type="ECO:0000313" key="10">
    <source>
        <dbReference type="EMBL" id="OLP82554.1"/>
    </source>
</evidence>
<name>A0A1Q9CHZ5_SYMMI</name>